<evidence type="ECO:0000256" key="2">
    <source>
        <dbReference type="ARBA" id="ARBA00023315"/>
    </source>
</evidence>
<dbReference type="InterPro" id="IPR016181">
    <property type="entry name" value="Acyl_CoA_acyltransferase"/>
</dbReference>
<evidence type="ECO:0000313" key="5">
    <source>
        <dbReference type="Proteomes" id="UP000255467"/>
    </source>
</evidence>
<evidence type="ECO:0000259" key="3">
    <source>
        <dbReference type="PROSITE" id="PS51186"/>
    </source>
</evidence>
<dbReference type="Pfam" id="PF13673">
    <property type="entry name" value="Acetyltransf_10"/>
    <property type="match status" value="1"/>
</dbReference>
<dbReference type="CDD" id="cd04301">
    <property type="entry name" value="NAT_SF"/>
    <property type="match status" value="1"/>
</dbReference>
<dbReference type="EMBL" id="UGRY01000002">
    <property type="protein sequence ID" value="SUA74283.1"/>
    <property type="molecule type" value="Genomic_DNA"/>
</dbReference>
<dbReference type="SUPFAM" id="SSF55729">
    <property type="entry name" value="Acyl-CoA N-acyltransferases (Nat)"/>
    <property type="match status" value="1"/>
</dbReference>
<dbReference type="InterPro" id="IPR000182">
    <property type="entry name" value="GNAT_dom"/>
</dbReference>
<dbReference type="OrthoDB" id="5173601at2"/>
<dbReference type="Gene3D" id="3.40.630.30">
    <property type="match status" value="1"/>
</dbReference>
<dbReference type="AlphaFoldDB" id="A0A378YC54"/>
<keyword evidence="1 4" id="KW-0808">Transferase</keyword>
<organism evidence="4 5">
    <name type="scientific">Nocardia otitidiscaviarum</name>
    <dbReference type="NCBI Taxonomy" id="1823"/>
    <lineage>
        <taxon>Bacteria</taxon>
        <taxon>Bacillati</taxon>
        <taxon>Actinomycetota</taxon>
        <taxon>Actinomycetes</taxon>
        <taxon>Mycobacteriales</taxon>
        <taxon>Nocardiaceae</taxon>
        <taxon>Nocardia</taxon>
    </lineage>
</organism>
<gene>
    <name evidence="4" type="ORF">NCTC1934_01506</name>
</gene>
<proteinExistence type="predicted"/>
<evidence type="ECO:0000256" key="1">
    <source>
        <dbReference type="ARBA" id="ARBA00022679"/>
    </source>
</evidence>
<keyword evidence="2 4" id="KW-0012">Acyltransferase</keyword>
<dbReference type="Proteomes" id="UP000255467">
    <property type="component" value="Unassembled WGS sequence"/>
</dbReference>
<name>A0A378YC54_9NOCA</name>
<accession>A0A378YC54</accession>
<protein>
    <submittedName>
        <fullName evidence="4">Putative acyltransferase</fullName>
    </submittedName>
</protein>
<dbReference type="GO" id="GO:0016747">
    <property type="term" value="F:acyltransferase activity, transferring groups other than amino-acyl groups"/>
    <property type="evidence" value="ECO:0007669"/>
    <property type="project" value="InterPro"/>
</dbReference>
<dbReference type="PROSITE" id="PS51186">
    <property type="entry name" value="GNAT"/>
    <property type="match status" value="1"/>
</dbReference>
<evidence type="ECO:0000313" key="4">
    <source>
        <dbReference type="EMBL" id="SUA74283.1"/>
    </source>
</evidence>
<feature type="domain" description="N-acetyltransferase" evidence="3">
    <location>
        <begin position="2"/>
        <end position="142"/>
    </location>
</feature>
<dbReference type="RefSeq" id="WP_039818131.1">
    <property type="nucleotide sequence ID" value="NZ_UGRY01000002.1"/>
</dbReference>
<dbReference type="InterPro" id="IPR050832">
    <property type="entry name" value="Bact_Acetyltransf"/>
</dbReference>
<reference evidence="4 5" key="1">
    <citation type="submission" date="2018-06" db="EMBL/GenBank/DDBJ databases">
        <authorList>
            <consortium name="Pathogen Informatics"/>
            <person name="Doyle S."/>
        </authorList>
    </citation>
    <scope>NUCLEOTIDE SEQUENCE [LARGE SCALE GENOMIC DNA]</scope>
    <source>
        <strain evidence="4 5">NCTC1934</strain>
    </source>
</reference>
<dbReference type="PANTHER" id="PTHR43877">
    <property type="entry name" value="AMINOALKYLPHOSPHONATE N-ACETYLTRANSFERASE-RELATED-RELATED"/>
    <property type="match status" value="1"/>
</dbReference>
<keyword evidence="5" id="KW-1185">Reference proteome</keyword>
<sequence>MIEIVTVASERDRADAYAIRMAVFVEEQGVPAEIELDELDATADHFLARLDGEPIGAGRLTRRDDIGVLGRLAVAKRARGTGLGAALVHAIEERARERGLVAVELHAQTQAQGFYERLGYSAFGEPDWEDAGIEHIWMRKPL</sequence>